<proteinExistence type="predicted"/>
<dbReference type="AlphaFoldDB" id="A0A078AGY9"/>
<dbReference type="EMBL" id="CCKQ01009608">
    <property type="protein sequence ID" value="CDW81111.1"/>
    <property type="molecule type" value="Genomic_DNA"/>
</dbReference>
<keyword evidence="2" id="KW-1185">Reference proteome</keyword>
<sequence>MQQRAPQKQKYKALDGKHYIFKAGWEFQKEIVFGSPPNGYLDYVYIYKNWDDYTQNMTIHIWDFIIRYCYKFLRYTREDLTSLNQYLKVVKQYTCFRYSRGKVMPWTAAILFFFSNVYLKKLEITIDKILQVIQMPNLKDFKKCYEYLKVVFIQNEKQNTYPNVDQILYEVLKELNESHKVTVIRECSNEISKKILTEYIFLSFLNQTPQNQNQFANQDYIACILAIMIAFDLYGAPQSIEKLILLMDQLKPELRFVIKVDDIIRYYGELYPDVQNLIPAWIVPRSDFKELTKPEKVKR</sequence>
<accession>A0A078AGY9</accession>
<protein>
    <submittedName>
        <fullName evidence="1">Uncharacterized protein</fullName>
    </submittedName>
</protein>
<reference evidence="1 2" key="1">
    <citation type="submission" date="2014-06" db="EMBL/GenBank/DDBJ databases">
        <authorList>
            <person name="Swart Estienne"/>
        </authorList>
    </citation>
    <scope>NUCLEOTIDE SEQUENCE [LARGE SCALE GENOMIC DNA]</scope>
    <source>
        <strain evidence="1 2">130c</strain>
    </source>
</reference>
<dbReference type="Proteomes" id="UP000039865">
    <property type="component" value="Unassembled WGS sequence"/>
</dbReference>
<gene>
    <name evidence="1" type="primary">Contig8078.g8615</name>
    <name evidence="1" type="ORF">STYLEM_10120</name>
</gene>
<dbReference type="InParanoid" id="A0A078AGY9"/>
<name>A0A078AGY9_STYLE</name>
<evidence type="ECO:0000313" key="1">
    <source>
        <dbReference type="EMBL" id="CDW81111.1"/>
    </source>
</evidence>
<evidence type="ECO:0000313" key="2">
    <source>
        <dbReference type="Proteomes" id="UP000039865"/>
    </source>
</evidence>
<organism evidence="1 2">
    <name type="scientific">Stylonychia lemnae</name>
    <name type="common">Ciliate</name>
    <dbReference type="NCBI Taxonomy" id="5949"/>
    <lineage>
        <taxon>Eukaryota</taxon>
        <taxon>Sar</taxon>
        <taxon>Alveolata</taxon>
        <taxon>Ciliophora</taxon>
        <taxon>Intramacronucleata</taxon>
        <taxon>Spirotrichea</taxon>
        <taxon>Stichotrichia</taxon>
        <taxon>Sporadotrichida</taxon>
        <taxon>Oxytrichidae</taxon>
        <taxon>Stylonychinae</taxon>
        <taxon>Stylonychia</taxon>
    </lineage>
</organism>